<accession>A0A1H5R421</accession>
<dbReference type="Pfam" id="PF00795">
    <property type="entry name" value="CN_hydrolase"/>
    <property type="match status" value="1"/>
</dbReference>
<gene>
    <name evidence="3" type="ORF">SAMN05421837_106170</name>
</gene>
<dbReference type="GO" id="GO:0016787">
    <property type="term" value="F:hydrolase activity"/>
    <property type="evidence" value="ECO:0007669"/>
    <property type="project" value="UniProtKB-KW"/>
</dbReference>
<comment type="similarity">
    <text evidence="1">Belongs to the carbon-nitrogen hydrolase superfamily. NIT1/NIT2 family.</text>
</comment>
<sequence length="259" mass="26257">MTPFTAVAVQMTGTPLDPAGNAARIETHLRAAAGQGAKLVVLPELCETGYTLSPGLADVSSTPETAGDRLSALARELGTTIVTSTAVRGEHGLRNVGVVITPNGVVAAAAKRALWGGEPGIFTPGSPAEQAIADTPVGRVGVLICYEAGFPEAARRLAVAGAGILAVPAAFGAARLHAWQLMIRSRALENGCHVVAANTVGPSAGLDFCGHSAVIDPHGELRAVLAEGEGLVSALVDPAAVTEARSAIPYLRDLPRVTA</sequence>
<dbReference type="Proteomes" id="UP000198878">
    <property type="component" value="Unassembled WGS sequence"/>
</dbReference>
<dbReference type="STRING" id="218821.SAMN05421837_106170"/>
<organism evidence="3 4">
    <name type="scientific">Amycolatopsis pretoriensis</name>
    <dbReference type="NCBI Taxonomy" id="218821"/>
    <lineage>
        <taxon>Bacteria</taxon>
        <taxon>Bacillati</taxon>
        <taxon>Actinomycetota</taxon>
        <taxon>Actinomycetes</taxon>
        <taxon>Pseudonocardiales</taxon>
        <taxon>Pseudonocardiaceae</taxon>
        <taxon>Amycolatopsis</taxon>
    </lineage>
</organism>
<protein>
    <submittedName>
        <fullName evidence="3">Predicted amidohydrolase</fullName>
    </submittedName>
</protein>
<dbReference type="EMBL" id="FNUJ01000006">
    <property type="protein sequence ID" value="SEF32311.1"/>
    <property type="molecule type" value="Genomic_DNA"/>
</dbReference>
<dbReference type="CDD" id="cd07197">
    <property type="entry name" value="nitrilase"/>
    <property type="match status" value="1"/>
</dbReference>
<evidence type="ECO:0000313" key="3">
    <source>
        <dbReference type="EMBL" id="SEF32311.1"/>
    </source>
</evidence>
<dbReference type="InterPro" id="IPR003010">
    <property type="entry name" value="C-N_Hydrolase"/>
</dbReference>
<dbReference type="InterPro" id="IPR036526">
    <property type="entry name" value="C-N_Hydrolase_sf"/>
</dbReference>
<dbReference type="PANTHER" id="PTHR23088:SF27">
    <property type="entry name" value="DEAMINATED GLUTATHIONE AMIDASE"/>
    <property type="match status" value="1"/>
</dbReference>
<dbReference type="RefSeq" id="WP_158104088.1">
    <property type="nucleotide sequence ID" value="NZ_FNUJ01000006.1"/>
</dbReference>
<dbReference type="OrthoDB" id="9760188at2"/>
<dbReference type="Gene3D" id="3.60.110.10">
    <property type="entry name" value="Carbon-nitrogen hydrolase"/>
    <property type="match status" value="1"/>
</dbReference>
<dbReference type="SUPFAM" id="SSF56317">
    <property type="entry name" value="Carbon-nitrogen hydrolase"/>
    <property type="match status" value="1"/>
</dbReference>
<evidence type="ECO:0000256" key="1">
    <source>
        <dbReference type="ARBA" id="ARBA00010613"/>
    </source>
</evidence>
<proteinExistence type="inferred from homology"/>
<evidence type="ECO:0000259" key="2">
    <source>
        <dbReference type="PROSITE" id="PS50263"/>
    </source>
</evidence>
<dbReference type="PROSITE" id="PS50263">
    <property type="entry name" value="CN_HYDROLASE"/>
    <property type="match status" value="1"/>
</dbReference>
<evidence type="ECO:0000313" key="4">
    <source>
        <dbReference type="Proteomes" id="UP000198878"/>
    </source>
</evidence>
<feature type="domain" description="CN hydrolase" evidence="2">
    <location>
        <begin position="4"/>
        <end position="238"/>
    </location>
</feature>
<reference evidence="4" key="1">
    <citation type="submission" date="2016-10" db="EMBL/GenBank/DDBJ databases">
        <authorList>
            <person name="Varghese N."/>
            <person name="Submissions S."/>
        </authorList>
    </citation>
    <scope>NUCLEOTIDE SEQUENCE [LARGE SCALE GENOMIC DNA]</scope>
    <source>
        <strain evidence="4">DSM 44654</strain>
    </source>
</reference>
<name>A0A1H5R421_9PSEU</name>
<dbReference type="PANTHER" id="PTHR23088">
    <property type="entry name" value="NITRILASE-RELATED"/>
    <property type="match status" value="1"/>
</dbReference>
<keyword evidence="4" id="KW-1185">Reference proteome</keyword>
<keyword evidence="3" id="KW-0378">Hydrolase</keyword>
<dbReference type="AlphaFoldDB" id="A0A1H5R421"/>